<evidence type="ECO:0000256" key="1">
    <source>
        <dbReference type="SAM" id="Phobius"/>
    </source>
</evidence>
<dbReference type="Pfam" id="PF11188">
    <property type="entry name" value="DUF2975"/>
    <property type="match status" value="1"/>
</dbReference>
<evidence type="ECO:0008006" key="4">
    <source>
        <dbReference type="Google" id="ProtNLM"/>
    </source>
</evidence>
<reference evidence="2" key="1">
    <citation type="journal article" date="2022" name="Int. J. Syst. Evol. Microbiol.">
        <title>Genome-based, phenotypic and chemotaxonomic classification of Faecalibacterium strains: proposal of three novel species Faecalibacterium duncaniae sp. nov., Faecalibacterium hattorii sp. nov. and Faecalibacterium gallinarum sp. nov. .</title>
        <authorList>
            <person name="Sakamoto M."/>
            <person name="Sakurai N."/>
            <person name="Tanno H."/>
            <person name="Iino T."/>
            <person name="Ohkuma M."/>
            <person name="Endo A."/>
        </authorList>
    </citation>
    <scope>NUCLEOTIDE SEQUENCE</scope>
    <source>
        <strain evidence="2">JCM 17207</strain>
    </source>
</reference>
<dbReference type="EMBL" id="BQKV01000059">
    <property type="protein sequence ID" value="GJN65078.1"/>
    <property type="molecule type" value="Genomic_DNA"/>
</dbReference>
<name>A0AA37IZF1_9FIRM</name>
<gene>
    <name evidence="2" type="ORF">JCM17207_17030</name>
</gene>
<keyword evidence="1" id="KW-0812">Transmembrane</keyword>
<accession>A0AA37IZF1</accession>
<evidence type="ECO:0000313" key="3">
    <source>
        <dbReference type="Proteomes" id="UP001055185"/>
    </source>
</evidence>
<sequence>MNWSSKNSIWLSRLCVVLFGAAALAILISAPWLVKAFVEFSRVPMGHQGERLLLATLYTGGVPALYILWKLWRLLENIQGGKVFIPHNVQLLRRISWGCAVGAFICLISGFYYLPFFVIAACAAFMALIVRVVKNVFQQALLLQEDADYTI</sequence>
<protein>
    <recommendedName>
        <fullName evidence="4">DUF2975 domain-containing protein</fullName>
    </recommendedName>
</protein>
<proteinExistence type="predicted"/>
<keyword evidence="1" id="KW-1133">Transmembrane helix</keyword>
<keyword evidence="3" id="KW-1185">Reference proteome</keyword>
<feature type="transmembrane region" description="Helical" evidence="1">
    <location>
        <begin position="91"/>
        <end position="110"/>
    </location>
</feature>
<dbReference type="RefSeq" id="WP_238317328.1">
    <property type="nucleotide sequence ID" value="NZ_BQKV01000059.1"/>
</dbReference>
<evidence type="ECO:0000313" key="2">
    <source>
        <dbReference type="EMBL" id="GJN65078.1"/>
    </source>
</evidence>
<organism evidence="2 3">
    <name type="scientific">Faecalibacterium gallinarum</name>
    <dbReference type="NCBI Taxonomy" id="2903556"/>
    <lineage>
        <taxon>Bacteria</taxon>
        <taxon>Bacillati</taxon>
        <taxon>Bacillota</taxon>
        <taxon>Clostridia</taxon>
        <taxon>Eubacteriales</taxon>
        <taxon>Oscillospiraceae</taxon>
        <taxon>Faecalibacterium</taxon>
    </lineage>
</organism>
<feature type="transmembrane region" description="Helical" evidence="1">
    <location>
        <begin position="52"/>
        <end position="71"/>
    </location>
</feature>
<keyword evidence="1" id="KW-0472">Membrane</keyword>
<feature type="transmembrane region" description="Helical" evidence="1">
    <location>
        <begin position="116"/>
        <end position="133"/>
    </location>
</feature>
<dbReference type="InterPro" id="IPR021354">
    <property type="entry name" value="DUF2975"/>
</dbReference>
<dbReference type="Proteomes" id="UP001055185">
    <property type="component" value="Unassembled WGS sequence"/>
</dbReference>
<comment type="caution">
    <text evidence="2">The sequence shown here is derived from an EMBL/GenBank/DDBJ whole genome shotgun (WGS) entry which is preliminary data.</text>
</comment>
<dbReference type="AlphaFoldDB" id="A0AA37IZF1"/>